<dbReference type="Proteomes" id="UP000011668">
    <property type="component" value="Unassembled WGS sequence"/>
</dbReference>
<feature type="domain" description="AB hydrolase-1" evidence="4">
    <location>
        <begin position="37"/>
        <end position="313"/>
    </location>
</feature>
<dbReference type="InterPro" id="IPR029058">
    <property type="entry name" value="AB_hydrolase_fold"/>
</dbReference>
<keyword evidence="6" id="KW-1185">Reference proteome</keyword>
<organism evidence="5 6">
    <name type="scientific">Thanatephorus cucumeris (strain AG1-IA)</name>
    <name type="common">Rice sheath blight fungus</name>
    <name type="synonym">Rhizoctonia solani</name>
    <dbReference type="NCBI Taxonomy" id="983506"/>
    <lineage>
        <taxon>Eukaryota</taxon>
        <taxon>Fungi</taxon>
        <taxon>Dikarya</taxon>
        <taxon>Basidiomycota</taxon>
        <taxon>Agaricomycotina</taxon>
        <taxon>Agaricomycetes</taxon>
        <taxon>Cantharellales</taxon>
        <taxon>Ceratobasidiaceae</taxon>
        <taxon>Rhizoctonia</taxon>
        <taxon>Rhizoctonia solani AG-1</taxon>
    </lineage>
</organism>
<dbReference type="InterPro" id="IPR000073">
    <property type="entry name" value="AB_hydrolase_1"/>
</dbReference>
<protein>
    <submittedName>
        <fullName evidence="5">Epoxide hydrolase</fullName>
    </submittedName>
</protein>
<evidence type="ECO:0000313" key="5">
    <source>
        <dbReference type="EMBL" id="ELU45651.1"/>
    </source>
</evidence>
<dbReference type="Pfam" id="PF00561">
    <property type="entry name" value="Abhydrolase_1"/>
    <property type="match status" value="1"/>
</dbReference>
<dbReference type="Gene3D" id="3.40.50.1820">
    <property type="entry name" value="alpha/beta hydrolase"/>
    <property type="match status" value="1"/>
</dbReference>
<dbReference type="PANTHER" id="PTHR43329">
    <property type="entry name" value="EPOXIDE HYDROLASE"/>
    <property type="match status" value="1"/>
</dbReference>
<dbReference type="PRINTS" id="PR00412">
    <property type="entry name" value="EPOXHYDRLASE"/>
</dbReference>
<evidence type="ECO:0000313" key="6">
    <source>
        <dbReference type="Proteomes" id="UP000011668"/>
    </source>
</evidence>
<comment type="similarity">
    <text evidence="2">Belongs to the AB hydrolase superfamily. Epoxide hydrolase family.</text>
</comment>
<evidence type="ECO:0000256" key="3">
    <source>
        <dbReference type="SAM" id="MobiDB-lite"/>
    </source>
</evidence>
<dbReference type="STRING" id="983506.L8X5R8"/>
<dbReference type="SUPFAM" id="SSF53474">
    <property type="entry name" value="alpha/beta-Hydrolases"/>
    <property type="match status" value="1"/>
</dbReference>
<dbReference type="OrthoDB" id="284184at2759"/>
<evidence type="ECO:0000256" key="1">
    <source>
        <dbReference type="ARBA" id="ARBA00022801"/>
    </source>
</evidence>
<keyword evidence="1 5" id="KW-0378">Hydrolase</keyword>
<name>L8X5R8_THACA</name>
<sequence length="448" mass="51485">MEIDPKDFNHRYEKLSTGHSYHFIDQYPRGDHSPDAPTLLLVHGFPDCWYGWRHQIKPWAMQGWRVIVPDKLGYGGTDQPRDIRNYTTKSICADLAALLDLLGVRRVILVGHDWGAETVWRFCLWYPERVRAVIALSVPFYPPAPEYIPMDEMIRRVPKFGYQKYLADPKSAAEIHQNVGTLVTKLLPVQRMGKDVSFVREGQLEALIKGRTPAPKKTDILSDKVRRTYSSTARVAERRHTPQLSFDQLPPNSEWKKKEGKLGSSLPPSLPALFFWPRSDPTCQPLHVQRMRKFVPSIEVVELAGKGHWLMVEAREQVTNKVIEWVETLVRQENERGGKPKMSSLGRGQQHIFMLRAYPNECLSGWLVNRLNQQNTNDVHTDRRSPQPSSWKMAWPWSVTDPNLGLTSRIPNEFILRCRPMEFNFRQILGPGLPASPHLVDCASCLTN</sequence>
<dbReference type="HOGENOM" id="CLU_020336_7_0_1"/>
<proteinExistence type="inferred from homology"/>
<dbReference type="OMA" id="ENCAFGG"/>
<dbReference type="InterPro" id="IPR000639">
    <property type="entry name" value="Epox_hydrolase-like"/>
</dbReference>
<reference evidence="5 6" key="1">
    <citation type="journal article" date="2013" name="Nat. Commun.">
        <title>The evolution and pathogenic mechanisms of the rice sheath blight pathogen.</title>
        <authorList>
            <person name="Zheng A."/>
            <person name="Lin R."/>
            <person name="Xu L."/>
            <person name="Qin P."/>
            <person name="Tang C."/>
            <person name="Ai P."/>
            <person name="Zhang D."/>
            <person name="Liu Y."/>
            <person name="Sun Z."/>
            <person name="Feng H."/>
            <person name="Wang Y."/>
            <person name="Chen Y."/>
            <person name="Liang X."/>
            <person name="Fu R."/>
            <person name="Li Q."/>
            <person name="Zhang J."/>
            <person name="Yu X."/>
            <person name="Xie Z."/>
            <person name="Ding L."/>
            <person name="Guan P."/>
            <person name="Tang J."/>
            <person name="Liang Y."/>
            <person name="Wang S."/>
            <person name="Deng Q."/>
            <person name="Li S."/>
            <person name="Zhu J."/>
            <person name="Wang L."/>
            <person name="Liu H."/>
            <person name="Li P."/>
        </authorList>
    </citation>
    <scope>NUCLEOTIDE SEQUENCE [LARGE SCALE GENOMIC DNA]</scope>
    <source>
        <strain evidence="6">AG-1 IA</strain>
    </source>
</reference>
<evidence type="ECO:0000259" key="4">
    <source>
        <dbReference type="Pfam" id="PF00561"/>
    </source>
</evidence>
<accession>L8X5R8</accession>
<feature type="region of interest" description="Disordered" evidence="3">
    <location>
        <begin position="232"/>
        <end position="262"/>
    </location>
</feature>
<dbReference type="GO" id="GO:0016787">
    <property type="term" value="F:hydrolase activity"/>
    <property type="evidence" value="ECO:0007669"/>
    <property type="project" value="UniProtKB-KW"/>
</dbReference>
<gene>
    <name evidence="5" type="ORF">AG1IA_00323</name>
</gene>
<evidence type="ECO:0000256" key="2">
    <source>
        <dbReference type="ARBA" id="ARBA00038334"/>
    </source>
</evidence>
<comment type="caution">
    <text evidence="5">The sequence shown here is derived from an EMBL/GenBank/DDBJ whole genome shotgun (WGS) entry which is preliminary data.</text>
</comment>
<dbReference type="AlphaFoldDB" id="L8X5R8"/>
<dbReference type="EMBL" id="AFRT01000056">
    <property type="protein sequence ID" value="ELU45651.1"/>
    <property type="molecule type" value="Genomic_DNA"/>
</dbReference>
<dbReference type="PRINTS" id="PR00111">
    <property type="entry name" value="ABHYDROLASE"/>
</dbReference>